<accession>A0ACC0P6G7</accession>
<keyword evidence="2" id="KW-1185">Reference proteome</keyword>
<evidence type="ECO:0000313" key="1">
    <source>
        <dbReference type="EMBL" id="KAI8560413.1"/>
    </source>
</evidence>
<organism evidence="1 2">
    <name type="scientific">Rhododendron molle</name>
    <name type="common">Chinese azalea</name>
    <name type="synonym">Azalea mollis</name>
    <dbReference type="NCBI Taxonomy" id="49168"/>
    <lineage>
        <taxon>Eukaryota</taxon>
        <taxon>Viridiplantae</taxon>
        <taxon>Streptophyta</taxon>
        <taxon>Embryophyta</taxon>
        <taxon>Tracheophyta</taxon>
        <taxon>Spermatophyta</taxon>
        <taxon>Magnoliopsida</taxon>
        <taxon>eudicotyledons</taxon>
        <taxon>Gunneridae</taxon>
        <taxon>Pentapetalae</taxon>
        <taxon>asterids</taxon>
        <taxon>Ericales</taxon>
        <taxon>Ericaceae</taxon>
        <taxon>Ericoideae</taxon>
        <taxon>Rhodoreae</taxon>
        <taxon>Rhododendron</taxon>
    </lineage>
</organism>
<evidence type="ECO:0000313" key="2">
    <source>
        <dbReference type="Proteomes" id="UP001062846"/>
    </source>
</evidence>
<dbReference type="Proteomes" id="UP001062846">
    <property type="component" value="Chromosome 4"/>
</dbReference>
<comment type="caution">
    <text evidence="1">The sequence shown here is derived from an EMBL/GenBank/DDBJ whole genome shotgun (WGS) entry which is preliminary data.</text>
</comment>
<name>A0ACC0P6G7_RHOML</name>
<reference evidence="1" key="1">
    <citation type="submission" date="2022-02" db="EMBL/GenBank/DDBJ databases">
        <title>Plant Genome Project.</title>
        <authorList>
            <person name="Zhang R.-G."/>
        </authorList>
    </citation>
    <scope>NUCLEOTIDE SEQUENCE</scope>
    <source>
        <strain evidence="1">AT1</strain>
    </source>
</reference>
<gene>
    <name evidence="1" type="ORF">RHMOL_Rhmol04G0253500</name>
</gene>
<sequence>MAYGMEVVLPLETLLPTPHSEDFDFEGNTALVAEEFDFTEKLRDHANRKHAAYQQEVGRGYNKNVWPRPFNVGDLVLCMVTEADKLTKLNEPYEGPYRVALKIRHGVYKLEEMDGTPIANPWNAQKLQKFHG</sequence>
<protein>
    <submittedName>
        <fullName evidence="1">Uncharacterized protein</fullName>
    </submittedName>
</protein>
<proteinExistence type="predicted"/>
<dbReference type="EMBL" id="CM046391">
    <property type="protein sequence ID" value="KAI8560413.1"/>
    <property type="molecule type" value="Genomic_DNA"/>
</dbReference>